<evidence type="ECO:0000259" key="3">
    <source>
        <dbReference type="Pfam" id="PF01261"/>
    </source>
</evidence>
<feature type="domain" description="Xylose isomerase-like TIM barrel" evidence="3">
    <location>
        <begin position="39"/>
        <end position="276"/>
    </location>
</feature>
<organism evidence="4 5">
    <name type="scientific">Chitinophaga hostae</name>
    <dbReference type="NCBI Taxonomy" id="2831022"/>
    <lineage>
        <taxon>Bacteria</taxon>
        <taxon>Pseudomonadati</taxon>
        <taxon>Bacteroidota</taxon>
        <taxon>Chitinophagia</taxon>
        <taxon>Chitinophagales</taxon>
        <taxon>Chitinophagaceae</taxon>
        <taxon>Chitinophaga</taxon>
    </lineage>
</organism>
<evidence type="ECO:0000313" key="4">
    <source>
        <dbReference type="EMBL" id="MBS0031194.1"/>
    </source>
</evidence>
<gene>
    <name evidence="4" type="ORF">KE626_27950</name>
</gene>
<reference evidence="4 5" key="1">
    <citation type="submission" date="2021-04" db="EMBL/GenBank/DDBJ databases">
        <title>Chitinophaga sp. nov., isolated from the rhizosphere soil.</title>
        <authorList>
            <person name="He S."/>
        </authorList>
    </citation>
    <scope>NUCLEOTIDE SEQUENCE [LARGE SCALE GENOMIC DNA]</scope>
    <source>
        <strain evidence="4 5">2R12</strain>
    </source>
</reference>
<dbReference type="Gene3D" id="3.20.20.150">
    <property type="entry name" value="Divalent-metal-dependent TIM barrel enzymes"/>
    <property type="match status" value="1"/>
</dbReference>
<dbReference type="InterPro" id="IPR013022">
    <property type="entry name" value="Xyl_isomerase-like_TIM-brl"/>
</dbReference>
<evidence type="ECO:0000256" key="2">
    <source>
        <dbReference type="SAM" id="SignalP"/>
    </source>
</evidence>
<protein>
    <submittedName>
        <fullName evidence="4">Sugar phosphate isomerase/epimerase</fullName>
    </submittedName>
</protein>
<dbReference type="Pfam" id="PF01261">
    <property type="entry name" value="AP_endonuc_2"/>
    <property type="match status" value="1"/>
</dbReference>
<evidence type="ECO:0000256" key="1">
    <source>
        <dbReference type="ARBA" id="ARBA00023235"/>
    </source>
</evidence>
<dbReference type="PANTHER" id="PTHR43489">
    <property type="entry name" value="ISOMERASE"/>
    <property type="match status" value="1"/>
</dbReference>
<accession>A0ABS5J7K2</accession>
<dbReference type="InterPro" id="IPR050417">
    <property type="entry name" value="Sugar_Epim/Isomerase"/>
</dbReference>
<keyword evidence="1 4" id="KW-0413">Isomerase</keyword>
<proteinExistence type="predicted"/>
<feature type="signal peptide" evidence="2">
    <location>
        <begin position="1"/>
        <end position="21"/>
    </location>
</feature>
<keyword evidence="5" id="KW-1185">Reference proteome</keyword>
<comment type="caution">
    <text evidence="4">The sequence shown here is derived from an EMBL/GenBank/DDBJ whole genome shotgun (WGS) entry which is preliminary data.</text>
</comment>
<dbReference type="Proteomes" id="UP000676386">
    <property type="component" value="Unassembled WGS sequence"/>
</dbReference>
<sequence>MKTWLLFIFSLVIHPFLQSNAQTPLPAIGICTSFSNDSLAAASGFTYVEETVRKILSPSLSEAQFREQLHALRSSRCKVQSCNVFVPGYIKLTGSEVNEARVLGYVDSVMQRAKIAGIKLIVLGSGEARKMPEGTDRPKAVQQFVQLGRKMAVIAAKYDVVIAMENLNQSETNFVNTLTEGIEVATAIHHPNFRLTADIYHMLRENESAASIEKAKGLLVHCHIAEKEKRSAPGVTKEDFRPYFAALHKIDFTGHIMMECRWDDPATEYKPAFDYLEGQLKEAWVTK</sequence>
<dbReference type="SUPFAM" id="SSF51658">
    <property type="entry name" value="Xylose isomerase-like"/>
    <property type="match status" value="1"/>
</dbReference>
<dbReference type="InterPro" id="IPR036237">
    <property type="entry name" value="Xyl_isomerase-like_sf"/>
</dbReference>
<name>A0ABS5J7K2_9BACT</name>
<feature type="chain" id="PRO_5046703753" evidence="2">
    <location>
        <begin position="22"/>
        <end position="287"/>
    </location>
</feature>
<dbReference type="RefSeq" id="WP_211976331.1">
    <property type="nucleotide sequence ID" value="NZ_CBFHAM010000093.1"/>
</dbReference>
<keyword evidence="2" id="KW-0732">Signal</keyword>
<evidence type="ECO:0000313" key="5">
    <source>
        <dbReference type="Proteomes" id="UP000676386"/>
    </source>
</evidence>
<dbReference type="EMBL" id="JAGTXB010000020">
    <property type="protein sequence ID" value="MBS0031194.1"/>
    <property type="molecule type" value="Genomic_DNA"/>
</dbReference>
<dbReference type="GO" id="GO:0016853">
    <property type="term" value="F:isomerase activity"/>
    <property type="evidence" value="ECO:0007669"/>
    <property type="project" value="UniProtKB-KW"/>
</dbReference>